<evidence type="ECO:0000256" key="6">
    <source>
        <dbReference type="ARBA" id="ARBA00023136"/>
    </source>
</evidence>
<keyword evidence="2" id="KW-1003">Cell membrane</keyword>
<gene>
    <name evidence="11" type="ORF">JJB07_15410</name>
</gene>
<keyword evidence="5 10" id="KW-1133">Transmembrane helix</keyword>
<comment type="caution">
    <text evidence="11">The sequence shown here is derived from an EMBL/GenBank/DDBJ whole genome shotgun (WGS) entry which is preliminary data.</text>
</comment>
<evidence type="ECO:0000256" key="10">
    <source>
        <dbReference type="SAM" id="Phobius"/>
    </source>
</evidence>
<evidence type="ECO:0000313" key="12">
    <source>
        <dbReference type="Proteomes" id="UP000602284"/>
    </source>
</evidence>
<evidence type="ECO:0000256" key="7">
    <source>
        <dbReference type="ARBA" id="ARBA00023306"/>
    </source>
</evidence>
<reference evidence="11 12" key="1">
    <citation type="submission" date="2021-01" db="EMBL/GenBank/DDBJ databases">
        <title>Tumebacillus sp. strain ITR2 16S ribosomal RNA gene Genome sequencing and assembly.</title>
        <authorList>
            <person name="Kang M."/>
        </authorList>
    </citation>
    <scope>NUCLEOTIDE SEQUENCE [LARGE SCALE GENOMIC DNA]</scope>
    <source>
        <strain evidence="11 12">ITR2</strain>
    </source>
</reference>
<keyword evidence="6 10" id="KW-0472">Membrane</keyword>
<proteinExistence type="predicted"/>
<protein>
    <submittedName>
        <fullName evidence="11">Cell division protein FtsL</fullName>
    </submittedName>
</protein>
<keyword evidence="4 10" id="KW-0812">Transmembrane</keyword>
<feature type="region of interest" description="Disordered" evidence="9">
    <location>
        <begin position="1"/>
        <end position="36"/>
    </location>
</feature>
<evidence type="ECO:0000256" key="3">
    <source>
        <dbReference type="ARBA" id="ARBA00022618"/>
    </source>
</evidence>
<evidence type="ECO:0000256" key="4">
    <source>
        <dbReference type="ARBA" id="ARBA00022692"/>
    </source>
</evidence>
<keyword evidence="7" id="KW-0131">Cell cycle</keyword>
<dbReference type="InterPro" id="IPR011922">
    <property type="entry name" value="Cell_div_FtsL"/>
</dbReference>
<keyword evidence="12" id="KW-1185">Reference proteome</keyword>
<evidence type="ECO:0000256" key="2">
    <source>
        <dbReference type="ARBA" id="ARBA00022475"/>
    </source>
</evidence>
<keyword evidence="8" id="KW-0175">Coiled coil</keyword>
<evidence type="ECO:0000256" key="1">
    <source>
        <dbReference type="ARBA" id="ARBA00004401"/>
    </source>
</evidence>
<dbReference type="EMBL" id="JAEQNB010000005">
    <property type="protein sequence ID" value="MBL0388005.1"/>
    <property type="molecule type" value="Genomic_DNA"/>
</dbReference>
<evidence type="ECO:0000313" key="11">
    <source>
        <dbReference type="EMBL" id="MBL0388005.1"/>
    </source>
</evidence>
<accession>A0ABS1JCN3</accession>
<evidence type="ECO:0000256" key="5">
    <source>
        <dbReference type="ARBA" id="ARBA00022989"/>
    </source>
</evidence>
<feature type="coiled-coil region" evidence="8">
    <location>
        <begin position="64"/>
        <end position="101"/>
    </location>
</feature>
<feature type="transmembrane region" description="Helical" evidence="10">
    <location>
        <begin position="43"/>
        <end position="62"/>
    </location>
</feature>
<dbReference type="Proteomes" id="UP000602284">
    <property type="component" value="Unassembled WGS sequence"/>
</dbReference>
<name>A0ABS1JCN3_9BACL</name>
<dbReference type="RefSeq" id="WP_201636572.1">
    <property type="nucleotide sequence ID" value="NZ_JAEQNB010000005.1"/>
</dbReference>
<evidence type="ECO:0000256" key="9">
    <source>
        <dbReference type="SAM" id="MobiDB-lite"/>
    </source>
</evidence>
<dbReference type="GO" id="GO:0051301">
    <property type="term" value="P:cell division"/>
    <property type="evidence" value="ECO:0007669"/>
    <property type="project" value="UniProtKB-KW"/>
</dbReference>
<organism evidence="11 12">
    <name type="scientific">Tumebacillus amylolyticus</name>
    <dbReference type="NCBI Taxonomy" id="2801339"/>
    <lineage>
        <taxon>Bacteria</taxon>
        <taxon>Bacillati</taxon>
        <taxon>Bacillota</taxon>
        <taxon>Bacilli</taxon>
        <taxon>Bacillales</taxon>
        <taxon>Alicyclobacillaceae</taxon>
        <taxon>Tumebacillus</taxon>
    </lineage>
</organism>
<keyword evidence="3 11" id="KW-0132">Cell division</keyword>
<comment type="subcellular location">
    <subcellularLocation>
        <location evidence="1">Cell membrane</location>
        <topology evidence="1">Single-pass type II membrane protein</topology>
    </subcellularLocation>
</comment>
<evidence type="ECO:0000256" key="8">
    <source>
        <dbReference type="SAM" id="Coils"/>
    </source>
</evidence>
<feature type="compositionally biased region" description="Polar residues" evidence="9">
    <location>
        <begin position="23"/>
        <end position="33"/>
    </location>
</feature>
<sequence length="128" mass="14582">MSTYRDNLARPLPQAEPAPSYQPKKQPNRSPQQKAEAKNKVKWLITVIFCLAVTISLAGRYAHMVSLNYQLENQRGELQAMKDQQLKLEQQVLQMESAERIKSVATNQLGMKQVQDNQMIVVQQGSKN</sequence>
<dbReference type="Pfam" id="PF04999">
    <property type="entry name" value="FtsL"/>
    <property type="match status" value="1"/>
</dbReference>